<dbReference type="AlphaFoldDB" id="M3I2Y7"/>
<dbReference type="EMBL" id="AFME02000302">
    <property type="protein sequence ID" value="EMG09791.1"/>
    <property type="molecule type" value="Genomic_DNA"/>
</dbReference>
<reference evidence="1 2" key="1">
    <citation type="submission" date="2013-02" db="EMBL/GenBank/DDBJ databases">
        <authorList>
            <person name="Harkins D.M."/>
            <person name="Durkin A.S."/>
            <person name="Brinkac L.M."/>
            <person name="Haft D.H."/>
            <person name="Selengut J.D."/>
            <person name="Sanka R."/>
            <person name="DePew J."/>
            <person name="Purushe J."/>
            <person name="Tulsiani S.M."/>
            <person name="Graham G.C."/>
            <person name="Burns M.-A."/>
            <person name="Dohnt M.F."/>
            <person name="Smythe L.D."/>
            <person name="McKay D.B."/>
            <person name="Craig S.B."/>
            <person name="Vinetz J.M."/>
            <person name="Sutton G.G."/>
            <person name="Nierman W.C."/>
            <person name="Fouts D.E."/>
        </authorList>
    </citation>
    <scope>NUCLEOTIDE SEQUENCE [LARGE SCALE GENOMIC DNA]</scope>
    <source>
        <strain evidence="1 2">LT2186</strain>
    </source>
</reference>
<evidence type="ECO:0000313" key="1">
    <source>
        <dbReference type="EMBL" id="EMG09791.1"/>
    </source>
</evidence>
<protein>
    <submittedName>
        <fullName evidence="1">Uncharacterized protein</fullName>
    </submittedName>
</protein>
<comment type="caution">
    <text evidence="1">The sequence shown here is derived from an EMBL/GenBank/DDBJ whole genome shotgun (WGS) entry which is preliminary data.</text>
</comment>
<dbReference type="Proteomes" id="UP000011776">
    <property type="component" value="Unassembled WGS sequence"/>
</dbReference>
<name>M3I2Y7_LEPIR</name>
<gene>
    <name evidence="1" type="ORF">LEP1GSC151_1781</name>
</gene>
<proteinExistence type="predicted"/>
<accession>M3I2Y7</accession>
<dbReference type="BioCyc" id="LINT1001599:G11K9-4525-MONOMER"/>
<organism evidence="1 2">
    <name type="scientific">Leptospira interrogans serovar Grippotyphosa str. LT2186</name>
    <dbReference type="NCBI Taxonomy" id="1001599"/>
    <lineage>
        <taxon>Bacteria</taxon>
        <taxon>Pseudomonadati</taxon>
        <taxon>Spirochaetota</taxon>
        <taxon>Spirochaetia</taxon>
        <taxon>Leptospirales</taxon>
        <taxon>Leptospiraceae</taxon>
        <taxon>Leptospira</taxon>
    </lineage>
</organism>
<sequence>MFTISNPMNSEQKQHIQNLEYTLKKSGDYPNLDPDKKTRLNL</sequence>
<evidence type="ECO:0000313" key="2">
    <source>
        <dbReference type="Proteomes" id="UP000011776"/>
    </source>
</evidence>